<dbReference type="AlphaFoldDB" id="Q0RWJ3"/>
<evidence type="ECO:0000313" key="2">
    <source>
        <dbReference type="EMBL" id="ABH00343.1"/>
    </source>
</evidence>
<dbReference type="HOGENOM" id="CLU_1609508_0_0_11"/>
<reference evidence="3" key="1">
    <citation type="journal article" date="2006" name="Proc. Natl. Acad. Sci. U.S.A.">
        <title>The complete genome of Rhodococcus sp. RHA1 provides insights into a catabolic powerhouse.</title>
        <authorList>
            <person name="McLeod M.P."/>
            <person name="Warren R.L."/>
            <person name="Hsiao W.W.L."/>
            <person name="Araki N."/>
            <person name="Myhre M."/>
            <person name="Fernandes C."/>
            <person name="Miyazawa D."/>
            <person name="Wong W."/>
            <person name="Lillquist A.L."/>
            <person name="Wang D."/>
            <person name="Dosanjh M."/>
            <person name="Hara H."/>
            <person name="Petrescu A."/>
            <person name="Morin R.D."/>
            <person name="Yang G."/>
            <person name="Stott J.M."/>
            <person name="Schein J.E."/>
            <person name="Shin H."/>
            <person name="Smailus D."/>
            <person name="Siddiqui A.S."/>
            <person name="Marra M.A."/>
            <person name="Jones S.J.M."/>
            <person name="Holt R."/>
            <person name="Brinkman F.S.L."/>
            <person name="Miyauchi K."/>
            <person name="Fukuda M."/>
            <person name="Davies J.E."/>
            <person name="Mohn W.W."/>
            <person name="Eltis L.D."/>
        </authorList>
    </citation>
    <scope>NUCLEOTIDE SEQUENCE [LARGE SCALE GENOMIC DNA]</scope>
    <source>
        <strain evidence="3">RHA1</strain>
    </source>
</reference>
<proteinExistence type="predicted"/>
<name>Q0RWJ3_RHOJR</name>
<dbReference type="KEGG" id="rha:RHA1_ro10150"/>
<dbReference type="PANTHER" id="PTHR46637:SF1">
    <property type="entry name" value="BLL5188 PROTEIN"/>
    <property type="match status" value="1"/>
</dbReference>
<feature type="domain" description="Insertion element IS402-like" evidence="1">
    <location>
        <begin position="1"/>
        <end position="78"/>
    </location>
</feature>
<dbReference type="Proteomes" id="UP000008710">
    <property type="component" value="Plasmid pRHL2"/>
</dbReference>
<protein>
    <submittedName>
        <fullName evidence="2">Transposase</fullName>
    </submittedName>
</protein>
<keyword evidence="2" id="KW-0614">Plasmid</keyword>
<evidence type="ECO:0000259" key="1">
    <source>
        <dbReference type="Pfam" id="PF13340"/>
    </source>
</evidence>
<dbReference type="InterPro" id="IPR025161">
    <property type="entry name" value="IS402-like_dom"/>
</dbReference>
<accession>Q0RWJ3</accession>
<organism evidence="2 3">
    <name type="scientific">Rhodococcus jostii (strain RHA1)</name>
    <dbReference type="NCBI Taxonomy" id="101510"/>
    <lineage>
        <taxon>Bacteria</taxon>
        <taxon>Bacillati</taxon>
        <taxon>Actinomycetota</taxon>
        <taxon>Actinomycetes</taxon>
        <taxon>Mycobacteriales</taxon>
        <taxon>Nocardiaceae</taxon>
        <taxon>Rhodococcus</taxon>
    </lineage>
</organism>
<geneLocation type="plasmid" evidence="2 3">
    <name>pRHL2</name>
</geneLocation>
<gene>
    <name evidence="2" type="ordered locus">RHA1_ro10150</name>
</gene>
<dbReference type="InterPro" id="IPR052909">
    <property type="entry name" value="Transposase_6_like"/>
</dbReference>
<sequence length="165" mass="18011">MPDALWEMVEPLIRRFAARPQGGGSVPVDDRAVFTAIVFVLTSGCAWRHLPPSFGVTVPTAHRRLDAWAAAGVFEKLHREVLDLLGSAGELDWTAAILNASSVQTIRNDRIQPRRSRQEGIENPRPVQVGGILLASTCRRRIPGGVPMVFVKPLRGLDSGRVPCS</sequence>
<evidence type="ECO:0000313" key="3">
    <source>
        <dbReference type="Proteomes" id="UP000008710"/>
    </source>
</evidence>
<dbReference type="EMBL" id="CP000433">
    <property type="protein sequence ID" value="ABH00343.1"/>
    <property type="molecule type" value="Genomic_DNA"/>
</dbReference>
<dbReference type="Pfam" id="PF13340">
    <property type="entry name" value="DUF4096"/>
    <property type="match status" value="1"/>
</dbReference>
<dbReference type="PANTHER" id="PTHR46637">
    <property type="entry name" value="TIS1421-TRANSPOSASE PROTEIN A"/>
    <property type="match status" value="1"/>
</dbReference>